<name>A0A6G1CR36_9ORYZ</name>
<organism evidence="1 2">
    <name type="scientific">Oryza meyeriana var. granulata</name>
    <dbReference type="NCBI Taxonomy" id="110450"/>
    <lineage>
        <taxon>Eukaryota</taxon>
        <taxon>Viridiplantae</taxon>
        <taxon>Streptophyta</taxon>
        <taxon>Embryophyta</taxon>
        <taxon>Tracheophyta</taxon>
        <taxon>Spermatophyta</taxon>
        <taxon>Magnoliopsida</taxon>
        <taxon>Liliopsida</taxon>
        <taxon>Poales</taxon>
        <taxon>Poaceae</taxon>
        <taxon>BOP clade</taxon>
        <taxon>Oryzoideae</taxon>
        <taxon>Oryzeae</taxon>
        <taxon>Oryzinae</taxon>
        <taxon>Oryza</taxon>
        <taxon>Oryza meyeriana</taxon>
    </lineage>
</organism>
<dbReference type="AlphaFoldDB" id="A0A6G1CR36"/>
<proteinExistence type="predicted"/>
<sequence length="83" mass="9521">MRVLKGANDTTEVIELNNGVDVLRAVYEGAIPYITDKSQWPTADKGFKLLPPVPKPRTEKRDKENCYKGWEKEECYKDFIEGS</sequence>
<evidence type="ECO:0000313" key="2">
    <source>
        <dbReference type="Proteomes" id="UP000479710"/>
    </source>
</evidence>
<dbReference type="EMBL" id="SPHZ02000008">
    <property type="protein sequence ID" value="KAF0902579.1"/>
    <property type="molecule type" value="Genomic_DNA"/>
</dbReference>
<dbReference type="Proteomes" id="UP000479710">
    <property type="component" value="Unassembled WGS sequence"/>
</dbReference>
<protein>
    <submittedName>
        <fullName evidence="1">Uncharacterized protein</fullName>
    </submittedName>
</protein>
<reference evidence="1 2" key="1">
    <citation type="submission" date="2019-11" db="EMBL/GenBank/DDBJ databases">
        <title>Whole genome sequence of Oryza granulata.</title>
        <authorList>
            <person name="Li W."/>
        </authorList>
    </citation>
    <scope>NUCLEOTIDE SEQUENCE [LARGE SCALE GENOMIC DNA]</scope>
    <source>
        <strain evidence="2">cv. Menghai</strain>
        <tissue evidence="1">Leaf</tissue>
    </source>
</reference>
<accession>A0A6G1CR36</accession>
<gene>
    <name evidence="1" type="ORF">E2562_018075</name>
</gene>
<comment type="caution">
    <text evidence="1">The sequence shown here is derived from an EMBL/GenBank/DDBJ whole genome shotgun (WGS) entry which is preliminary data.</text>
</comment>
<keyword evidence="2" id="KW-1185">Reference proteome</keyword>
<evidence type="ECO:0000313" key="1">
    <source>
        <dbReference type="EMBL" id="KAF0902579.1"/>
    </source>
</evidence>